<feature type="domain" description="ABC transporter" evidence="9">
    <location>
        <begin position="2"/>
        <end position="232"/>
    </location>
</feature>
<dbReference type="InterPro" id="IPR013611">
    <property type="entry name" value="Transp-assoc_OB_typ2"/>
</dbReference>
<evidence type="ECO:0000256" key="1">
    <source>
        <dbReference type="ARBA" id="ARBA00022448"/>
    </source>
</evidence>
<dbReference type="SUPFAM" id="SSF50331">
    <property type="entry name" value="MOP-like"/>
    <property type="match status" value="1"/>
</dbReference>
<proteinExistence type="inferred from homology"/>
<comment type="catalytic activity">
    <reaction evidence="8">
        <text>ATP + H2O + polyamine-[polyamine-binding protein]Side 1 = ADP + phosphate + polyamineSide 2 + [polyamine-binding protein]Side 1.</text>
        <dbReference type="EC" id="7.6.2.11"/>
    </reaction>
</comment>
<keyword evidence="4 8" id="KW-0547">Nucleotide-binding</keyword>
<dbReference type="InterPro" id="IPR003593">
    <property type="entry name" value="AAA+_ATPase"/>
</dbReference>
<keyword evidence="2 8" id="KW-1003">Cell membrane</keyword>
<evidence type="ECO:0000256" key="2">
    <source>
        <dbReference type="ARBA" id="ARBA00022475"/>
    </source>
</evidence>
<evidence type="ECO:0000313" key="10">
    <source>
        <dbReference type="EMBL" id="GAA2860037.1"/>
    </source>
</evidence>
<evidence type="ECO:0000256" key="3">
    <source>
        <dbReference type="ARBA" id="ARBA00022519"/>
    </source>
</evidence>
<keyword evidence="1 8" id="KW-0813">Transport</keyword>
<protein>
    <recommendedName>
        <fullName evidence="8">Spermidine/putrescine import ATP-binding protein PotA</fullName>
        <ecNumber evidence="8">7.6.2.11</ecNumber>
    </recommendedName>
</protein>
<dbReference type="InterPro" id="IPR005893">
    <property type="entry name" value="PotA-like"/>
</dbReference>
<evidence type="ECO:0000259" key="9">
    <source>
        <dbReference type="PROSITE" id="PS50893"/>
    </source>
</evidence>
<dbReference type="PANTHER" id="PTHR42781">
    <property type="entry name" value="SPERMIDINE/PUTRESCINE IMPORT ATP-BINDING PROTEIN POTA"/>
    <property type="match status" value="1"/>
</dbReference>
<keyword evidence="5 8" id="KW-0067">ATP-binding</keyword>
<evidence type="ECO:0000256" key="6">
    <source>
        <dbReference type="ARBA" id="ARBA00022967"/>
    </source>
</evidence>
<comment type="subunit">
    <text evidence="8">The complex is composed of two ATP-binding proteins (PotA), two transmembrane proteins (PotB and PotC) and a solute-binding protein (PotD).</text>
</comment>
<keyword evidence="6 8" id="KW-1278">Translocase</keyword>
<keyword evidence="3" id="KW-0997">Cell inner membrane</keyword>
<keyword evidence="11" id="KW-1185">Reference proteome</keyword>
<dbReference type="InterPro" id="IPR017871">
    <property type="entry name" value="ABC_transporter-like_CS"/>
</dbReference>
<dbReference type="SMART" id="SM00382">
    <property type="entry name" value="AAA"/>
    <property type="match status" value="1"/>
</dbReference>
<dbReference type="InterPro" id="IPR003439">
    <property type="entry name" value="ABC_transporter-like_ATP-bd"/>
</dbReference>
<dbReference type="Gene3D" id="3.40.50.300">
    <property type="entry name" value="P-loop containing nucleotide triphosphate hydrolases"/>
    <property type="match status" value="1"/>
</dbReference>
<dbReference type="NCBIfam" id="TIGR01187">
    <property type="entry name" value="potA"/>
    <property type="match status" value="1"/>
</dbReference>
<dbReference type="Pfam" id="PF08402">
    <property type="entry name" value="TOBE_2"/>
    <property type="match status" value="1"/>
</dbReference>
<gene>
    <name evidence="8" type="primary">potA</name>
    <name evidence="10" type="ORF">GCM10010517_18630</name>
</gene>
<dbReference type="InterPro" id="IPR050093">
    <property type="entry name" value="ABC_SmlMolc_Importer"/>
</dbReference>
<dbReference type="RefSeq" id="WP_344969715.1">
    <property type="nucleotide sequence ID" value="NZ_BAAAVI010000010.1"/>
</dbReference>
<accession>A0ABN3VU31</accession>
<organism evidence="10 11">
    <name type="scientific">Streptosporangium fragile</name>
    <dbReference type="NCBI Taxonomy" id="46186"/>
    <lineage>
        <taxon>Bacteria</taxon>
        <taxon>Bacillati</taxon>
        <taxon>Actinomycetota</taxon>
        <taxon>Actinomycetes</taxon>
        <taxon>Streptosporangiales</taxon>
        <taxon>Streptosporangiaceae</taxon>
        <taxon>Streptosporangium</taxon>
    </lineage>
</organism>
<dbReference type="Proteomes" id="UP001500831">
    <property type="component" value="Unassembled WGS sequence"/>
</dbReference>
<dbReference type="EMBL" id="BAAAVI010000010">
    <property type="protein sequence ID" value="GAA2860037.1"/>
    <property type="molecule type" value="Genomic_DNA"/>
</dbReference>
<dbReference type="PROSITE" id="PS00211">
    <property type="entry name" value="ABC_TRANSPORTER_1"/>
    <property type="match status" value="1"/>
</dbReference>
<comment type="similarity">
    <text evidence="8">Belongs to the ABC transporter superfamily. Spermidine/putrescine importer (TC 3.A.1.11.1) family.</text>
</comment>
<evidence type="ECO:0000256" key="7">
    <source>
        <dbReference type="ARBA" id="ARBA00023136"/>
    </source>
</evidence>
<name>A0ABN3VU31_9ACTN</name>
<dbReference type="EC" id="7.6.2.11" evidence="8"/>
<evidence type="ECO:0000256" key="4">
    <source>
        <dbReference type="ARBA" id="ARBA00022741"/>
    </source>
</evidence>
<dbReference type="Gene3D" id="2.40.50.100">
    <property type="match status" value="1"/>
</dbReference>
<dbReference type="PROSITE" id="PS50893">
    <property type="entry name" value="ABC_TRANSPORTER_2"/>
    <property type="match status" value="1"/>
</dbReference>
<dbReference type="Pfam" id="PF00005">
    <property type="entry name" value="ABC_tran"/>
    <property type="match status" value="1"/>
</dbReference>
<dbReference type="PANTHER" id="PTHR42781:SF5">
    <property type="entry name" value="PUTRESCINE TRANSPORT ATP-BINDING PROTEIN POTG"/>
    <property type="match status" value="1"/>
</dbReference>
<evidence type="ECO:0000313" key="11">
    <source>
        <dbReference type="Proteomes" id="UP001500831"/>
    </source>
</evidence>
<dbReference type="InterPro" id="IPR027417">
    <property type="entry name" value="P-loop_NTPase"/>
</dbReference>
<comment type="function">
    <text evidence="8">Part of the ABC transporter complex PotABCD involved in spermidine/putrescine import. Responsible for energy coupling to the transport system.</text>
</comment>
<reference evidence="10 11" key="1">
    <citation type="journal article" date="2019" name="Int. J. Syst. Evol. Microbiol.">
        <title>The Global Catalogue of Microorganisms (GCM) 10K type strain sequencing project: providing services to taxonomists for standard genome sequencing and annotation.</title>
        <authorList>
            <consortium name="The Broad Institute Genomics Platform"/>
            <consortium name="The Broad Institute Genome Sequencing Center for Infectious Disease"/>
            <person name="Wu L."/>
            <person name="Ma J."/>
        </authorList>
    </citation>
    <scope>NUCLEOTIDE SEQUENCE [LARGE SCALE GENOMIC DNA]</scope>
    <source>
        <strain evidence="10 11">JCM 6242</strain>
    </source>
</reference>
<dbReference type="InterPro" id="IPR008995">
    <property type="entry name" value="Mo/tungstate-bd_C_term_dom"/>
</dbReference>
<keyword evidence="7 8" id="KW-0472">Membrane</keyword>
<comment type="caution">
    <text evidence="10">The sequence shown here is derived from an EMBL/GenBank/DDBJ whole genome shotgun (WGS) entry which is preliminary data.</text>
</comment>
<evidence type="ECO:0000256" key="5">
    <source>
        <dbReference type="ARBA" id="ARBA00022840"/>
    </source>
</evidence>
<evidence type="ECO:0000256" key="8">
    <source>
        <dbReference type="RuleBase" id="RU364083"/>
    </source>
</evidence>
<sequence length="388" mass="41627">MLKITDVSRRFGDVTALSGVSLEIRQGEFFALLGPSGCGKTTLLRILAGFEYPDEGSVTLDGENLLNQPAYRRPVNLMFQSYALFPHMTVARNIAYGLEREKLPKAEIRERVNEVLEKVGLSAAARRKPHQLSGGQRQRVALARAIVKRPRLLLLDEPLSALDKKVRAEMQLELKRLQHEVGITFVVVTHDQEEAMSLADRIAVFSAGRVEQVDAPVELYERPATRFVADFVGANNLFEGLASSSGLVGGLGVLPGTSDLPDGTPALLAVRPERVKLTEVSEEVVPAEAVEVAEVSEEIVPADGVEVAEVSEEVVPAAKAGKGKGAVAGVLRGEVVDVSFYGGISHVSVRVDGHHTPVLVATQGATRVEAGSPVALNWAETDGVLIPQ</sequence>
<dbReference type="SUPFAM" id="SSF52540">
    <property type="entry name" value="P-loop containing nucleoside triphosphate hydrolases"/>
    <property type="match status" value="1"/>
</dbReference>